<keyword evidence="6" id="KW-0540">Nuclease</keyword>
<dbReference type="Pfam" id="PF17917">
    <property type="entry name" value="RT_RNaseH"/>
    <property type="match status" value="1"/>
</dbReference>
<evidence type="ECO:0000256" key="3">
    <source>
        <dbReference type="ARBA" id="ARBA00022670"/>
    </source>
</evidence>
<feature type="region of interest" description="Disordered" evidence="12">
    <location>
        <begin position="42"/>
        <end position="72"/>
    </location>
</feature>
<dbReference type="SMART" id="SM00343">
    <property type="entry name" value="ZnF_C2HC"/>
    <property type="match status" value="1"/>
</dbReference>
<keyword evidence="4" id="KW-0808">Transferase</keyword>
<evidence type="ECO:0000256" key="10">
    <source>
        <dbReference type="ARBA" id="ARBA00022918"/>
    </source>
</evidence>
<sequence length="1188" mass="138125">MDTVSKNIEELQALMEKLQITQITDSSEDEIETLNRINEQKIVLGESSDESEEDSEQNYNYPNYEVGDSSKSRKRGMKYEDYVFHKGYHKKGKTFVEEQKYQESIETEVLDINCGSTEGKMEKINNWSNKISLDIQVGNSLKELSLTDLYAYVMHKTSGSAMSHLRKAQPYIITSPEYLITGSVIEAFKYIVRMIYREFTGRDSYAFQSDIQRNAESIKAYNHIINMRICDMCLLEPFLCEYETWFYKIDRETQLSNLDLIFRKLPSMVGTKTEEHFKISYSQGNTTDTLGGRIKAIEEWMNISCENKIAKKEAQISLCCSRQNNINLPGNYGCDKPRRYKKYKKRKYRYKKWKQVPYKKKYKSFYKKNKRQNYFRKRKQDEEKKFCPSGKSSCRCWLCKEEGHYANNCSKKNSNIAKPMVEIFNLVKQVGYEPLEDSDFDSETEYIAYISENTGATLCFGQKSLCTHWKKAKSPKKFSIADKSVHKIYHYAENVEIKIENMIFIAKTIYLYDSGMKLIIGTNFLKLYQPFIQRLKTISLRHPSRKVVTTNIVSKKEILKLISRKIFENLKSIKAFIIQEEQRIQNLLEEVSSEYPLDKFKNFNKELVEIKLKDETKEINVPNNIPYNIRDVEEFQEETEKLLKMGIIRESKSPHSAPAFYVENHNELKRKKRRMVINYKKMNEATIGDAYKLPHKTYILEKLKGKNFFKTDASETSWAGCMLAIQNGKNILCLDEFGRIQKAKEEISIPEKEDHLTGGTKYTDHKFDKSSYTVQKDKNLSYTDHKCDNNQMLFKETQKLPKKLCKYTSGTFKPAETNYTVHEKEVLAIIRTLNKWKMELLPTRFELRTDSKYATGVYTNWGTVSQIVTGRPYTYRNYPTREEAEKALEEAYKEITMTKRKPESANQISRMMSLERETSFKSRKLNYTDFTACWKRLVEFKEDDIINQYYPRKRQNLGPKAVLLPGINLRQAWELVSLGFADTIYINGKTLEEAKVFPEKLQDAISVYKNFIAKGNEIFLKCYSSYAIFDEDGEMILSSITIAQLGISNGSYAESQSLQGTNFGGKEIYTEGIMGVFDHGRQLGKQGKGDYSKIKVNYMSPTLLVYSKTSKPMTEGDAEAIQKFEEKFHNLDGVFEKAPEELKETLCQRISKVCKSHLCMHCYPNASPVNSPTDSSPQGPKISTIFDE</sequence>
<keyword evidence="5" id="KW-0548">Nucleotidyltransferase</keyword>
<dbReference type="SUPFAM" id="SSF57756">
    <property type="entry name" value="Retrovirus zinc finger-like domains"/>
    <property type="match status" value="1"/>
</dbReference>
<evidence type="ECO:0000256" key="9">
    <source>
        <dbReference type="ARBA" id="ARBA00022801"/>
    </source>
</evidence>
<feature type="compositionally biased region" description="Polar residues" evidence="12">
    <location>
        <begin position="1168"/>
        <end position="1178"/>
    </location>
</feature>
<dbReference type="PANTHER" id="PTHR33064">
    <property type="entry name" value="POL PROTEIN"/>
    <property type="match status" value="1"/>
</dbReference>
<comment type="subcellular location">
    <subcellularLocation>
        <location evidence="1">Host cell</location>
    </subcellularLocation>
</comment>
<feature type="domain" description="CCHC-type" evidence="13">
    <location>
        <begin position="395"/>
        <end position="411"/>
    </location>
</feature>
<keyword evidence="7" id="KW-0064">Aspartyl protease</keyword>
<dbReference type="EC" id="2.7.7.49" evidence="2"/>
<keyword evidence="3" id="KW-0645">Protease</keyword>
<keyword evidence="10 14" id="KW-0695">RNA-directed DNA polymerase</keyword>
<keyword evidence="11" id="KW-0863">Zinc-finger</keyword>
<dbReference type="AlphaFoldDB" id="A0A2U1QGC7"/>
<evidence type="ECO:0000256" key="4">
    <source>
        <dbReference type="ARBA" id="ARBA00022679"/>
    </source>
</evidence>
<dbReference type="InterPro" id="IPR043502">
    <property type="entry name" value="DNA/RNA_pol_sf"/>
</dbReference>
<evidence type="ECO:0000256" key="8">
    <source>
        <dbReference type="ARBA" id="ARBA00022759"/>
    </source>
</evidence>
<dbReference type="GO" id="GO:0006508">
    <property type="term" value="P:proteolysis"/>
    <property type="evidence" value="ECO:0007669"/>
    <property type="project" value="UniProtKB-KW"/>
</dbReference>
<gene>
    <name evidence="14" type="ORF">CTI12_AA033140</name>
</gene>
<evidence type="ECO:0000256" key="1">
    <source>
        <dbReference type="ARBA" id="ARBA00004340"/>
    </source>
</evidence>
<reference evidence="14 15" key="1">
    <citation type="journal article" date="2018" name="Mol. Plant">
        <title>The genome of Artemisia annua provides insight into the evolution of Asteraceae family and artemisinin biosynthesis.</title>
        <authorList>
            <person name="Shen Q."/>
            <person name="Zhang L."/>
            <person name="Liao Z."/>
            <person name="Wang S."/>
            <person name="Yan T."/>
            <person name="Shi P."/>
            <person name="Liu M."/>
            <person name="Fu X."/>
            <person name="Pan Q."/>
            <person name="Wang Y."/>
            <person name="Lv Z."/>
            <person name="Lu X."/>
            <person name="Zhang F."/>
            <person name="Jiang W."/>
            <person name="Ma Y."/>
            <person name="Chen M."/>
            <person name="Hao X."/>
            <person name="Li L."/>
            <person name="Tang Y."/>
            <person name="Lv G."/>
            <person name="Zhou Y."/>
            <person name="Sun X."/>
            <person name="Brodelius P.E."/>
            <person name="Rose J.K.C."/>
            <person name="Tang K."/>
        </authorList>
    </citation>
    <scope>NUCLEOTIDE SEQUENCE [LARGE SCALE GENOMIC DNA]</scope>
    <source>
        <strain evidence="15">cv. Huhao1</strain>
        <tissue evidence="14">Leaf</tissue>
    </source>
</reference>
<evidence type="ECO:0000256" key="11">
    <source>
        <dbReference type="PROSITE-ProRule" id="PRU00047"/>
    </source>
</evidence>
<dbReference type="GO" id="GO:0043657">
    <property type="term" value="C:host cell"/>
    <property type="evidence" value="ECO:0007669"/>
    <property type="project" value="UniProtKB-SubCell"/>
</dbReference>
<evidence type="ECO:0000313" key="15">
    <source>
        <dbReference type="Proteomes" id="UP000245207"/>
    </source>
</evidence>
<dbReference type="PROSITE" id="PS50158">
    <property type="entry name" value="ZF_CCHC"/>
    <property type="match status" value="1"/>
</dbReference>
<dbReference type="PANTHER" id="PTHR33064:SF37">
    <property type="entry name" value="RIBONUCLEASE H"/>
    <property type="match status" value="1"/>
</dbReference>
<protein>
    <recommendedName>
        <fullName evidence="2">RNA-directed DNA polymerase</fullName>
        <ecNumber evidence="2">2.7.7.49</ecNumber>
    </recommendedName>
</protein>
<accession>A0A2U1QGC7</accession>
<dbReference type="Gene3D" id="3.10.10.10">
    <property type="entry name" value="HIV Type 1 Reverse Transcriptase, subunit A, domain 1"/>
    <property type="match status" value="1"/>
</dbReference>
<dbReference type="InterPro" id="IPR000588">
    <property type="entry name" value="Pept_A3A"/>
</dbReference>
<evidence type="ECO:0000256" key="5">
    <source>
        <dbReference type="ARBA" id="ARBA00022695"/>
    </source>
</evidence>
<keyword evidence="8" id="KW-0255">Endonuclease</keyword>
<evidence type="ECO:0000256" key="12">
    <source>
        <dbReference type="SAM" id="MobiDB-lite"/>
    </source>
</evidence>
<keyword evidence="11" id="KW-0479">Metal-binding</keyword>
<dbReference type="GO" id="GO:0003676">
    <property type="term" value="F:nucleic acid binding"/>
    <property type="evidence" value="ECO:0007669"/>
    <property type="project" value="InterPro"/>
</dbReference>
<evidence type="ECO:0000313" key="14">
    <source>
        <dbReference type="EMBL" id="PWA97069.1"/>
    </source>
</evidence>
<proteinExistence type="predicted"/>
<dbReference type="InterPro" id="IPR036875">
    <property type="entry name" value="Znf_CCHC_sf"/>
</dbReference>
<name>A0A2U1QGC7_ARTAN</name>
<dbReference type="Proteomes" id="UP000245207">
    <property type="component" value="Unassembled WGS sequence"/>
</dbReference>
<feature type="region of interest" description="Disordered" evidence="12">
    <location>
        <begin position="1168"/>
        <end position="1188"/>
    </location>
</feature>
<dbReference type="InterPro" id="IPR001878">
    <property type="entry name" value="Znf_CCHC"/>
</dbReference>
<dbReference type="GO" id="GO:0005198">
    <property type="term" value="F:structural molecule activity"/>
    <property type="evidence" value="ECO:0007669"/>
    <property type="project" value="InterPro"/>
</dbReference>
<dbReference type="EMBL" id="PKPP01000146">
    <property type="protein sequence ID" value="PWA97069.1"/>
    <property type="molecule type" value="Genomic_DNA"/>
</dbReference>
<keyword evidence="9" id="KW-0378">Hydrolase</keyword>
<keyword evidence="15" id="KW-1185">Reference proteome</keyword>
<dbReference type="OrthoDB" id="1751329at2759"/>
<keyword evidence="11" id="KW-0862">Zinc</keyword>
<dbReference type="SUPFAM" id="SSF56672">
    <property type="entry name" value="DNA/RNA polymerases"/>
    <property type="match status" value="2"/>
</dbReference>
<dbReference type="PRINTS" id="PR00221">
    <property type="entry name" value="CAULIMOCOAT"/>
</dbReference>
<dbReference type="GO" id="GO:0004190">
    <property type="term" value="F:aspartic-type endopeptidase activity"/>
    <property type="evidence" value="ECO:0007669"/>
    <property type="project" value="UniProtKB-KW"/>
</dbReference>
<dbReference type="Pfam" id="PF02160">
    <property type="entry name" value="Peptidase_A3"/>
    <property type="match status" value="1"/>
</dbReference>
<dbReference type="GO" id="GO:0004519">
    <property type="term" value="F:endonuclease activity"/>
    <property type="evidence" value="ECO:0007669"/>
    <property type="project" value="UniProtKB-KW"/>
</dbReference>
<evidence type="ECO:0000256" key="7">
    <source>
        <dbReference type="ARBA" id="ARBA00022750"/>
    </source>
</evidence>
<dbReference type="Pfam" id="PF22909">
    <property type="entry name" value="Caulimovir_coat_dom"/>
    <property type="match status" value="1"/>
</dbReference>
<evidence type="ECO:0000259" key="13">
    <source>
        <dbReference type="PROSITE" id="PS50158"/>
    </source>
</evidence>
<dbReference type="InterPro" id="IPR041373">
    <property type="entry name" value="RT_RNaseH"/>
</dbReference>
<dbReference type="InterPro" id="IPR001988">
    <property type="entry name" value="Caulimo_coat"/>
</dbReference>
<dbReference type="GO" id="GO:0003964">
    <property type="term" value="F:RNA-directed DNA polymerase activity"/>
    <property type="evidence" value="ECO:0007669"/>
    <property type="project" value="UniProtKB-KW"/>
</dbReference>
<feature type="compositionally biased region" description="Acidic residues" evidence="12">
    <location>
        <begin position="47"/>
        <end position="56"/>
    </location>
</feature>
<dbReference type="GO" id="GO:0008270">
    <property type="term" value="F:zinc ion binding"/>
    <property type="evidence" value="ECO:0007669"/>
    <property type="project" value="UniProtKB-KW"/>
</dbReference>
<organism evidence="14 15">
    <name type="scientific">Artemisia annua</name>
    <name type="common">Sweet wormwood</name>
    <dbReference type="NCBI Taxonomy" id="35608"/>
    <lineage>
        <taxon>Eukaryota</taxon>
        <taxon>Viridiplantae</taxon>
        <taxon>Streptophyta</taxon>
        <taxon>Embryophyta</taxon>
        <taxon>Tracheophyta</taxon>
        <taxon>Spermatophyta</taxon>
        <taxon>Magnoliopsida</taxon>
        <taxon>eudicotyledons</taxon>
        <taxon>Gunneridae</taxon>
        <taxon>Pentapetalae</taxon>
        <taxon>asterids</taxon>
        <taxon>campanulids</taxon>
        <taxon>Asterales</taxon>
        <taxon>Asteraceae</taxon>
        <taxon>Asteroideae</taxon>
        <taxon>Anthemideae</taxon>
        <taxon>Artemisiinae</taxon>
        <taxon>Artemisia</taxon>
    </lineage>
</organism>
<dbReference type="InterPro" id="IPR051320">
    <property type="entry name" value="Viral_Replic_Matur_Polypro"/>
</dbReference>
<evidence type="ECO:0000256" key="6">
    <source>
        <dbReference type="ARBA" id="ARBA00022722"/>
    </source>
</evidence>
<comment type="caution">
    <text evidence="14">The sequence shown here is derived from an EMBL/GenBank/DDBJ whole genome shotgun (WGS) entry which is preliminary data.</text>
</comment>
<evidence type="ECO:0000256" key="2">
    <source>
        <dbReference type="ARBA" id="ARBA00012493"/>
    </source>
</evidence>